<sequence>MMKIINNYNLYEFESKSEIEKYVRVNQFNLLNNNCVDQKIFYGIGTDTIDSIFIGIVGGQHGIEPSLQEVETENCILISIDEKVYCVELKNYEMLWMKEFDSIVYEILKAPDFTLLILCELGVTCITYSGEKLWEHTSDVITDYRLESNSLRLSTEEEEYYILLKNGSVI</sequence>
<gene>
    <name evidence="1" type="ORF">C7Y47_23555</name>
</gene>
<evidence type="ECO:0000313" key="2">
    <source>
        <dbReference type="Proteomes" id="UP000317944"/>
    </source>
</evidence>
<organism evidence="1 2">
    <name type="scientific">Lysinibacillus sphaericus</name>
    <name type="common">Bacillus sphaericus</name>
    <dbReference type="NCBI Taxonomy" id="1421"/>
    <lineage>
        <taxon>Bacteria</taxon>
        <taxon>Bacillati</taxon>
        <taxon>Bacillota</taxon>
        <taxon>Bacilli</taxon>
        <taxon>Bacillales</taxon>
        <taxon>Bacillaceae</taxon>
        <taxon>Lysinibacillus</taxon>
    </lineage>
</organism>
<evidence type="ECO:0000313" key="1">
    <source>
        <dbReference type="EMBL" id="TQR27197.1"/>
    </source>
</evidence>
<dbReference type="RefSeq" id="WP_142510959.1">
    <property type="nucleotide sequence ID" value="NZ_SADV01000038.1"/>
</dbReference>
<name>A0A544U7N1_LYSSH</name>
<accession>A0A544U7N1</accession>
<reference evidence="1 2" key="1">
    <citation type="submission" date="2018-03" db="EMBL/GenBank/DDBJ databases">
        <title>Aerobic endospore-forming bacteria genome sequencing and assembly.</title>
        <authorList>
            <person name="Cavalcante D.A."/>
            <person name="Driks A."/>
            <person name="Putonti C."/>
            <person name="De-Souza M.T."/>
        </authorList>
    </citation>
    <scope>NUCLEOTIDE SEQUENCE [LARGE SCALE GENOMIC DNA]</scope>
    <source>
        <strain evidence="1 2">SDF0037</strain>
    </source>
</reference>
<dbReference type="Proteomes" id="UP000317944">
    <property type="component" value="Unassembled WGS sequence"/>
</dbReference>
<protein>
    <submittedName>
        <fullName evidence="1">Uncharacterized protein</fullName>
    </submittedName>
</protein>
<dbReference type="AlphaFoldDB" id="A0A544U7N1"/>
<dbReference type="EMBL" id="SADV01000038">
    <property type="protein sequence ID" value="TQR27197.1"/>
    <property type="molecule type" value="Genomic_DNA"/>
</dbReference>
<proteinExistence type="predicted"/>
<comment type="caution">
    <text evidence="1">The sequence shown here is derived from an EMBL/GenBank/DDBJ whole genome shotgun (WGS) entry which is preliminary data.</text>
</comment>